<dbReference type="InterPro" id="IPR003156">
    <property type="entry name" value="DHHA1_dom"/>
</dbReference>
<comment type="catalytic activity">
    <reaction evidence="1">
        <text>3',3'-c-di-AMP + H2O = 5'-O-phosphonoadenylyl-(3'-&gt;5')-adenosine + H(+)</text>
        <dbReference type="Rhea" id="RHEA:54420"/>
        <dbReference type="ChEBI" id="CHEBI:15377"/>
        <dbReference type="ChEBI" id="CHEBI:15378"/>
        <dbReference type="ChEBI" id="CHEBI:71500"/>
        <dbReference type="ChEBI" id="CHEBI:138171"/>
    </reaction>
</comment>
<feature type="binding site" evidence="2">
    <location>
        <position position="343"/>
    </location>
    <ligand>
        <name>Mn(2+)</name>
        <dbReference type="ChEBI" id="CHEBI:29035"/>
        <label>2</label>
    </ligand>
</feature>
<dbReference type="InterPro" id="IPR051319">
    <property type="entry name" value="Oligoribo/pAp-PDE_c-di-AMP_PDE"/>
</dbReference>
<comment type="function">
    <text evidence="1">Has phosphodiesterase (PDE) activity against cyclic-di-AMP (c-di-AMP).</text>
</comment>
<evidence type="ECO:0000256" key="2">
    <source>
        <dbReference type="PIRSR" id="PIRSR026583-50"/>
    </source>
</evidence>
<keyword evidence="1 3" id="KW-0472">Membrane</keyword>
<comment type="similarity">
    <text evidence="1">Belongs to the GdpP/PdeA phosphodiesterase family.</text>
</comment>
<dbReference type="InterPro" id="IPR001667">
    <property type="entry name" value="DDH_dom"/>
</dbReference>
<evidence type="ECO:0000313" key="5">
    <source>
        <dbReference type="EMBL" id="MDT2810559.1"/>
    </source>
</evidence>
<feature type="binding site" evidence="2">
    <location>
        <position position="436"/>
    </location>
    <ligand>
        <name>Mn(2+)</name>
        <dbReference type="ChEBI" id="CHEBI:29035"/>
        <label>2</label>
    </ligand>
</feature>
<dbReference type="GO" id="GO:0003676">
    <property type="term" value="F:nucleic acid binding"/>
    <property type="evidence" value="ECO:0007669"/>
    <property type="project" value="UniProtKB-UniRule"/>
</dbReference>
<dbReference type="FunFam" id="3.90.1640.10:FF:000002">
    <property type="entry name" value="Cyclic-di-AMP phosphodiesterase"/>
    <property type="match status" value="1"/>
</dbReference>
<name>A0AAW8TZY2_9ENTE</name>
<dbReference type="EMBL" id="JARQBJ010000003">
    <property type="protein sequence ID" value="MDT2810559.1"/>
    <property type="molecule type" value="Genomic_DNA"/>
</dbReference>
<comment type="cofactor">
    <cofactor evidence="2">
        <name>Mn(2+)</name>
        <dbReference type="ChEBI" id="CHEBI:29035"/>
    </cofactor>
    <text evidence="2">For phosphodiesterase activity, probably binds 2 Mn(2+) per subunit.</text>
</comment>
<comment type="subcellular location">
    <subcellularLocation>
        <location evidence="1">Cell membrane</location>
    </subcellularLocation>
</comment>
<dbReference type="AlphaFoldDB" id="A0AAW8TZY2"/>
<feature type="transmembrane region" description="Helical" evidence="3">
    <location>
        <begin position="30"/>
        <end position="45"/>
    </location>
</feature>
<keyword evidence="1" id="KW-1003">Cell membrane</keyword>
<proteinExistence type="inferred from homology"/>
<keyword evidence="2" id="KW-0479">Metal-binding</keyword>
<dbReference type="Pfam" id="PF24898">
    <property type="entry name" value="GGDEF_GdpP"/>
    <property type="match status" value="1"/>
</dbReference>
<dbReference type="InterPro" id="IPR014528">
    <property type="entry name" value="GdpP/PdeA"/>
</dbReference>
<feature type="binding site" evidence="2">
    <location>
        <position position="412"/>
    </location>
    <ligand>
        <name>Mn(2+)</name>
        <dbReference type="ChEBI" id="CHEBI:29035"/>
        <label>2</label>
    </ligand>
</feature>
<dbReference type="RefSeq" id="WP_311835489.1">
    <property type="nucleotide sequence ID" value="NZ_JARQBJ010000003.1"/>
</dbReference>
<feature type="domain" description="GGDEF" evidence="4">
    <location>
        <begin position="163"/>
        <end position="291"/>
    </location>
</feature>
<dbReference type="GO" id="GO:0046872">
    <property type="term" value="F:metal ion binding"/>
    <property type="evidence" value="ECO:0007669"/>
    <property type="project" value="UniProtKB-KW"/>
</dbReference>
<keyword evidence="1" id="KW-0378">Hydrolase</keyword>
<dbReference type="GO" id="GO:0008537">
    <property type="term" value="C:proteasome activator complex"/>
    <property type="evidence" value="ECO:0007669"/>
    <property type="project" value="InterPro"/>
</dbReference>
<protein>
    <recommendedName>
        <fullName evidence="1">Cyclic-di-AMP phosphodiesterase</fullName>
        <ecNumber evidence="1">3.1.4.-</ecNumber>
    </recommendedName>
</protein>
<keyword evidence="3" id="KW-1133">Transmembrane helix</keyword>
<dbReference type="PIRSF" id="PIRSF026583">
    <property type="entry name" value="YybT"/>
    <property type="match status" value="1"/>
</dbReference>
<dbReference type="InterPro" id="IPR038763">
    <property type="entry name" value="DHH_sf"/>
</dbReference>
<gene>
    <name evidence="5" type="ORF">P7H43_08675</name>
</gene>
<feature type="binding site" evidence="2">
    <location>
        <position position="337"/>
    </location>
    <ligand>
        <name>Mn(2+)</name>
        <dbReference type="ChEBI" id="CHEBI:29035"/>
        <label>1</label>
    </ligand>
</feature>
<dbReference type="GO" id="GO:0016787">
    <property type="term" value="F:hydrolase activity"/>
    <property type="evidence" value="ECO:0007669"/>
    <property type="project" value="UniProtKB-UniRule"/>
</dbReference>
<dbReference type="InterPro" id="IPR000160">
    <property type="entry name" value="GGDEF_dom"/>
</dbReference>
<keyword evidence="3" id="KW-0812">Transmembrane</keyword>
<dbReference type="PANTHER" id="PTHR47618:SF2">
    <property type="entry name" value="CYCLIC-DI-AMP PHOSPHODIESTERASE GDPP"/>
    <property type="match status" value="1"/>
</dbReference>
<dbReference type="Gene3D" id="3.10.310.30">
    <property type="match status" value="1"/>
</dbReference>
<evidence type="ECO:0000313" key="6">
    <source>
        <dbReference type="Proteomes" id="UP001256711"/>
    </source>
</evidence>
<sequence length="648" mass="73689">MTKNQFTKVLLLLTLLQVLCVLLIPWRWVTALILCIGALVIYLLYRRVQQLLKMTEAERITRSANLAEENSEYLSRQAPFPLYMYDDQLEISWMNEQAIHLHEQLDTDLWHEQLVPAIKKGNVSGQVVGQKKTLRYQIDFQKRIVYLMDITSENTAIRRQQVQQVAIGFISVDNYDDAIDQMDDKEVAYLNSFVTTFISDWGDEYQIYYKRLNAERFFFTARLEDIMKMEADKFSIVERLRKAASDQNIPLTISMGISYGDDSLEKIGDTAQNNLDIALVRGGDQVVLKDVRESAKPKFYGGTTTSTAKRTRVRSRAMNTALKKIFQQSEDVFIMGHRFPDMDAIGSAFGVSCLADFQQKRSYIVVNEAELIPDVERCIAEIHKHPEMEAKLITIEEAMEKVQPNSLLVMVDYHKPSMSISQELYDRFEQVAIIDHHRRGEEFPTKPLLTYIESSASSASELVAELIQYEGGRKPLDRFTATLMLAGIFVDTKNFVVRTSPRTFDIASYLKANGASTDLIQYLLSSDLTSFLEISELVAKSQFITPDIVVVCGEEDHLYDNVTTAKTADTLLSMNGVETSFVITRRSEHQVAISARSTGKVNVQVIMEDLGGGGHFTNAATQIKDKTLHEVQEMLYNKIQQVLKEETS</sequence>
<feature type="binding site" evidence="2">
    <location>
        <position position="341"/>
    </location>
    <ligand>
        <name>Mn(2+)</name>
        <dbReference type="ChEBI" id="CHEBI:29035"/>
        <label>1</label>
    </ligand>
</feature>
<reference evidence="5" key="1">
    <citation type="submission" date="2023-03" db="EMBL/GenBank/DDBJ databases">
        <authorList>
            <person name="Shen W."/>
            <person name="Cai J."/>
        </authorList>
    </citation>
    <scope>NUCLEOTIDE SEQUENCE</scope>
    <source>
        <strain evidence="5">B226-2</strain>
    </source>
</reference>
<accession>A0AAW8TZY2</accession>
<evidence type="ECO:0000259" key="4">
    <source>
        <dbReference type="PROSITE" id="PS50887"/>
    </source>
</evidence>
<dbReference type="PROSITE" id="PS50887">
    <property type="entry name" value="GGDEF"/>
    <property type="match status" value="1"/>
</dbReference>
<dbReference type="SMART" id="SM00267">
    <property type="entry name" value="GGDEF"/>
    <property type="match status" value="1"/>
</dbReference>
<dbReference type="Pfam" id="PF01368">
    <property type="entry name" value="DHH"/>
    <property type="match status" value="1"/>
</dbReference>
<dbReference type="Proteomes" id="UP001256711">
    <property type="component" value="Unassembled WGS sequence"/>
</dbReference>
<feature type="binding site" evidence="2">
    <location>
        <position position="491"/>
    </location>
    <ligand>
        <name>Mn(2+)</name>
        <dbReference type="ChEBI" id="CHEBI:29035"/>
        <label>2</label>
    </ligand>
</feature>
<comment type="caution">
    <text evidence="5">The sequence shown here is derived from an EMBL/GenBank/DDBJ whole genome shotgun (WGS) entry which is preliminary data.</text>
</comment>
<dbReference type="Gene3D" id="3.90.1640.10">
    <property type="entry name" value="inorganic pyrophosphatase (n-terminal core)"/>
    <property type="match status" value="1"/>
</dbReference>
<feature type="binding site" evidence="2">
    <location>
        <position position="412"/>
    </location>
    <ligand>
        <name>Mn(2+)</name>
        <dbReference type="ChEBI" id="CHEBI:29035"/>
        <label>1</label>
    </ligand>
</feature>
<keyword evidence="2" id="KW-0464">Manganese</keyword>
<dbReference type="Pfam" id="PF02272">
    <property type="entry name" value="DHHA1"/>
    <property type="match status" value="1"/>
</dbReference>
<evidence type="ECO:0000256" key="3">
    <source>
        <dbReference type="SAM" id="Phobius"/>
    </source>
</evidence>
<dbReference type="GO" id="GO:0005886">
    <property type="term" value="C:plasma membrane"/>
    <property type="evidence" value="ECO:0007669"/>
    <property type="project" value="UniProtKB-SubCell"/>
</dbReference>
<organism evidence="5 6">
    <name type="scientific">Enterococcus asini</name>
    <dbReference type="NCBI Taxonomy" id="57732"/>
    <lineage>
        <taxon>Bacteria</taxon>
        <taxon>Bacillati</taxon>
        <taxon>Bacillota</taxon>
        <taxon>Bacilli</taxon>
        <taxon>Lactobacillales</taxon>
        <taxon>Enterococcaceae</taxon>
        <taxon>Enterococcus</taxon>
    </lineage>
</organism>
<dbReference type="EC" id="3.1.4.-" evidence="1"/>
<dbReference type="SUPFAM" id="SSF64182">
    <property type="entry name" value="DHH phosphoesterases"/>
    <property type="match status" value="1"/>
</dbReference>
<evidence type="ECO:0000256" key="1">
    <source>
        <dbReference type="PIRNR" id="PIRNR026583"/>
    </source>
</evidence>
<dbReference type="PANTHER" id="PTHR47618">
    <property type="entry name" value="BIFUNCTIONAL OLIGORIBONUCLEASE AND PAP PHOSPHATASE NRNA"/>
    <property type="match status" value="1"/>
</dbReference>